<reference evidence="2 4" key="2">
    <citation type="journal article" date="2013" name="Nature">
        <title>Insights into bilaterian evolution from three spiralian genomes.</title>
        <authorList>
            <person name="Simakov O."/>
            <person name="Marletaz F."/>
            <person name="Cho S.J."/>
            <person name="Edsinger-Gonzales E."/>
            <person name="Havlak P."/>
            <person name="Hellsten U."/>
            <person name="Kuo D.H."/>
            <person name="Larsson T."/>
            <person name="Lv J."/>
            <person name="Arendt D."/>
            <person name="Savage R."/>
            <person name="Osoegawa K."/>
            <person name="de Jong P."/>
            <person name="Grimwood J."/>
            <person name="Chapman J.A."/>
            <person name="Shapiro H."/>
            <person name="Aerts A."/>
            <person name="Otillar R.P."/>
            <person name="Terry A.Y."/>
            <person name="Boore J.L."/>
            <person name="Grigoriev I.V."/>
            <person name="Lindberg D.R."/>
            <person name="Seaver E.C."/>
            <person name="Weisblat D.A."/>
            <person name="Putnam N.H."/>
            <person name="Rokhsar D.S."/>
        </authorList>
    </citation>
    <scope>NUCLEOTIDE SEQUENCE</scope>
    <source>
        <strain evidence="2 4">I ESC-2004</strain>
    </source>
</reference>
<dbReference type="PROSITE" id="PS51186">
    <property type="entry name" value="GNAT"/>
    <property type="match status" value="1"/>
</dbReference>
<evidence type="ECO:0000313" key="3">
    <source>
        <dbReference type="EnsemblMetazoa" id="CapteP213797"/>
    </source>
</evidence>
<dbReference type="OrthoDB" id="6086192at2759"/>
<dbReference type="AlphaFoldDB" id="R7U8E8"/>
<organism evidence="2">
    <name type="scientific">Capitella teleta</name>
    <name type="common">Polychaete worm</name>
    <dbReference type="NCBI Taxonomy" id="283909"/>
    <lineage>
        <taxon>Eukaryota</taxon>
        <taxon>Metazoa</taxon>
        <taxon>Spiralia</taxon>
        <taxon>Lophotrochozoa</taxon>
        <taxon>Annelida</taxon>
        <taxon>Polychaeta</taxon>
        <taxon>Sedentaria</taxon>
        <taxon>Scolecida</taxon>
        <taxon>Capitellidae</taxon>
        <taxon>Capitella</taxon>
    </lineage>
</organism>
<dbReference type="EnsemblMetazoa" id="CapteT213797">
    <property type="protein sequence ID" value="CapteP213797"/>
    <property type="gene ID" value="CapteG213797"/>
</dbReference>
<evidence type="ECO:0000259" key="1">
    <source>
        <dbReference type="PROSITE" id="PS51186"/>
    </source>
</evidence>
<protein>
    <recommendedName>
        <fullName evidence="1">N-acetyltransferase domain-containing protein</fullName>
    </recommendedName>
</protein>
<dbReference type="PANTHER" id="PTHR47403">
    <property type="entry name" value="LOC100145250 PROTEIN"/>
    <property type="match status" value="1"/>
</dbReference>
<dbReference type="SUPFAM" id="SSF55729">
    <property type="entry name" value="Acyl-CoA N-acyltransferases (Nat)"/>
    <property type="match status" value="1"/>
</dbReference>
<accession>R7U8E8</accession>
<name>R7U8E8_CAPTE</name>
<proteinExistence type="predicted"/>
<dbReference type="EMBL" id="AMQN01001647">
    <property type="status" value="NOT_ANNOTATED_CDS"/>
    <property type="molecule type" value="Genomic_DNA"/>
</dbReference>
<sequence length="314" mass="35203">MNTIALMASDVIYREACLKDKAGILDIGEMYNGMDYMRKRIDKLLTDDDILCCVAECDGKIVGFISMHFKEKCAVKCSLRVHADHRGQGIATSLSTHLIREAKKLRKDAMAKVLIVSMDTSFYRNQIEEELGSCAKYVCLQKTKIVSLRTNAALIKKFIHSSNELDDVVQHATEAEFVSFVELHNTLFRDDFVVCWAPYDSSSVRRLFEDFQSVIVGSSIGIFRMFPVTAGLRVDLDVFGLISAGDLSGVMLALCRCIAACPELTDAVEVVICVPLGFNLNNYDMFNEELRWTPGAYSECKERWLIQQNVASDA</sequence>
<keyword evidence="4" id="KW-1185">Reference proteome</keyword>
<feature type="domain" description="N-acetyltransferase" evidence="1">
    <location>
        <begin position="11"/>
        <end position="145"/>
    </location>
</feature>
<dbReference type="Gene3D" id="3.40.630.30">
    <property type="match status" value="1"/>
</dbReference>
<dbReference type="HOGENOM" id="CLU_916014_0_0_1"/>
<dbReference type="EMBL" id="KB304239">
    <property type="protein sequence ID" value="ELU02259.1"/>
    <property type="molecule type" value="Genomic_DNA"/>
</dbReference>
<dbReference type="Proteomes" id="UP000014760">
    <property type="component" value="Unassembled WGS sequence"/>
</dbReference>
<reference evidence="3" key="3">
    <citation type="submission" date="2015-06" db="UniProtKB">
        <authorList>
            <consortium name="EnsemblMetazoa"/>
        </authorList>
    </citation>
    <scope>IDENTIFICATION</scope>
</reference>
<reference evidence="4" key="1">
    <citation type="submission" date="2012-12" db="EMBL/GenBank/DDBJ databases">
        <authorList>
            <person name="Hellsten U."/>
            <person name="Grimwood J."/>
            <person name="Chapman J.A."/>
            <person name="Shapiro H."/>
            <person name="Aerts A."/>
            <person name="Otillar R.P."/>
            <person name="Terry A.Y."/>
            <person name="Boore J.L."/>
            <person name="Simakov O."/>
            <person name="Marletaz F."/>
            <person name="Cho S.-J."/>
            <person name="Edsinger-Gonzales E."/>
            <person name="Havlak P."/>
            <person name="Kuo D.-H."/>
            <person name="Larsson T."/>
            <person name="Lv J."/>
            <person name="Arendt D."/>
            <person name="Savage R."/>
            <person name="Osoegawa K."/>
            <person name="de Jong P."/>
            <person name="Lindberg D.R."/>
            <person name="Seaver E.C."/>
            <person name="Weisblat D.A."/>
            <person name="Putnam N.H."/>
            <person name="Grigoriev I.V."/>
            <person name="Rokhsar D.S."/>
        </authorList>
    </citation>
    <scope>NUCLEOTIDE SEQUENCE</scope>
    <source>
        <strain evidence="4">I ESC-2004</strain>
    </source>
</reference>
<dbReference type="CDD" id="cd04301">
    <property type="entry name" value="NAT_SF"/>
    <property type="match status" value="1"/>
</dbReference>
<dbReference type="Pfam" id="PF00583">
    <property type="entry name" value="Acetyltransf_1"/>
    <property type="match status" value="1"/>
</dbReference>
<evidence type="ECO:0000313" key="4">
    <source>
        <dbReference type="Proteomes" id="UP000014760"/>
    </source>
</evidence>
<dbReference type="InterPro" id="IPR000182">
    <property type="entry name" value="GNAT_dom"/>
</dbReference>
<gene>
    <name evidence="2" type="ORF">CAPTEDRAFT_213797</name>
</gene>
<dbReference type="InterPro" id="IPR016181">
    <property type="entry name" value="Acyl_CoA_acyltransferase"/>
</dbReference>
<dbReference type="PANTHER" id="PTHR47403:SF6">
    <property type="entry name" value="N-ACETYLTRANSFERASE DOMAIN-CONTAINING PROTEIN"/>
    <property type="match status" value="1"/>
</dbReference>
<dbReference type="GO" id="GO:0016747">
    <property type="term" value="F:acyltransferase activity, transferring groups other than amino-acyl groups"/>
    <property type="evidence" value="ECO:0007669"/>
    <property type="project" value="InterPro"/>
</dbReference>
<evidence type="ECO:0000313" key="2">
    <source>
        <dbReference type="EMBL" id="ELU02259.1"/>
    </source>
</evidence>